<accession>A0A0E9QUG6</accession>
<proteinExistence type="predicted"/>
<evidence type="ECO:0000313" key="1">
    <source>
        <dbReference type="EMBL" id="JAH20474.1"/>
    </source>
</evidence>
<protein>
    <submittedName>
        <fullName evidence="1">Uncharacterized protein</fullName>
    </submittedName>
</protein>
<reference evidence="1" key="1">
    <citation type="submission" date="2014-11" db="EMBL/GenBank/DDBJ databases">
        <authorList>
            <person name="Amaro Gonzalez C."/>
        </authorList>
    </citation>
    <scope>NUCLEOTIDE SEQUENCE</scope>
</reference>
<reference evidence="1" key="2">
    <citation type="journal article" date="2015" name="Fish Shellfish Immunol.">
        <title>Early steps in the European eel (Anguilla anguilla)-Vibrio vulnificus interaction in the gills: Role of the RtxA13 toxin.</title>
        <authorList>
            <person name="Callol A."/>
            <person name="Pajuelo D."/>
            <person name="Ebbesson L."/>
            <person name="Teles M."/>
            <person name="MacKenzie S."/>
            <person name="Amaro C."/>
        </authorList>
    </citation>
    <scope>NUCLEOTIDE SEQUENCE</scope>
</reference>
<organism evidence="1">
    <name type="scientific">Anguilla anguilla</name>
    <name type="common">European freshwater eel</name>
    <name type="synonym">Muraena anguilla</name>
    <dbReference type="NCBI Taxonomy" id="7936"/>
    <lineage>
        <taxon>Eukaryota</taxon>
        <taxon>Metazoa</taxon>
        <taxon>Chordata</taxon>
        <taxon>Craniata</taxon>
        <taxon>Vertebrata</taxon>
        <taxon>Euteleostomi</taxon>
        <taxon>Actinopterygii</taxon>
        <taxon>Neopterygii</taxon>
        <taxon>Teleostei</taxon>
        <taxon>Anguilliformes</taxon>
        <taxon>Anguillidae</taxon>
        <taxon>Anguilla</taxon>
    </lineage>
</organism>
<dbReference type="EMBL" id="GBXM01088103">
    <property type="protein sequence ID" value="JAH20474.1"/>
    <property type="molecule type" value="Transcribed_RNA"/>
</dbReference>
<name>A0A0E9QUG6_ANGAN</name>
<sequence>MSPTVFSKLFSQAIPVTYFVSTEPCLLFYSYKHCSRPICIPLSVNNLLLRQYRTTNIIHIT</sequence>
<dbReference type="AlphaFoldDB" id="A0A0E9QUG6"/>